<dbReference type="EMBL" id="CP007128">
    <property type="protein sequence ID" value="AHG89715.1"/>
    <property type="molecule type" value="Genomic_DNA"/>
</dbReference>
<name>W0RHC3_9BACT</name>
<feature type="binding site" evidence="5">
    <location>
        <position position="342"/>
    </location>
    <ligand>
        <name>glyoxylate</name>
        <dbReference type="ChEBI" id="CHEBI:36655"/>
    </ligand>
</feature>
<dbReference type="InterPro" id="IPR012133">
    <property type="entry name" value="Alpha-hydoxy_acid_DH_FMN"/>
</dbReference>
<dbReference type="Gene3D" id="3.20.20.70">
    <property type="entry name" value="Aldolase class I"/>
    <property type="match status" value="1"/>
</dbReference>
<dbReference type="PANTHER" id="PTHR10578:SF143">
    <property type="entry name" value="FMN-DEPENDENT ALPHA-HYDROXY ACID DEHYDROGENASE PB1A11.03"/>
    <property type="match status" value="1"/>
</dbReference>
<evidence type="ECO:0000313" key="7">
    <source>
        <dbReference type="EMBL" id="AHG89715.1"/>
    </source>
</evidence>
<feature type="binding site" evidence="5">
    <location>
        <position position="318"/>
    </location>
    <ligand>
        <name>FMN</name>
        <dbReference type="ChEBI" id="CHEBI:58210"/>
    </ligand>
</feature>
<dbReference type="GO" id="GO:0010181">
    <property type="term" value="F:FMN binding"/>
    <property type="evidence" value="ECO:0007669"/>
    <property type="project" value="InterPro"/>
</dbReference>
<evidence type="ECO:0000256" key="2">
    <source>
        <dbReference type="ARBA" id="ARBA00023002"/>
    </source>
</evidence>
<dbReference type="PATRIC" id="fig|861299.3.peg.2215"/>
<feature type="binding site" evidence="5">
    <location>
        <position position="174"/>
    </location>
    <ligand>
        <name>FMN</name>
        <dbReference type="ChEBI" id="CHEBI:58210"/>
    </ligand>
</feature>
<dbReference type="STRING" id="861299.J421_2178"/>
<dbReference type="PIRSF" id="PIRSF000138">
    <property type="entry name" value="Al-hdrx_acd_dh"/>
    <property type="match status" value="1"/>
</dbReference>
<dbReference type="InterPro" id="IPR000262">
    <property type="entry name" value="FMN-dep_DH"/>
</dbReference>
<dbReference type="PANTHER" id="PTHR10578">
    <property type="entry name" value="S -2-HYDROXY-ACID OXIDASE-RELATED"/>
    <property type="match status" value="1"/>
</dbReference>
<evidence type="ECO:0000256" key="1">
    <source>
        <dbReference type="ARBA" id="ARBA00001917"/>
    </source>
</evidence>
<proteinExistence type="inferred from homology"/>
<comment type="similarity">
    <text evidence="3">Belongs to the FMN-dependent alpha-hydroxy acid dehydrogenase family.</text>
</comment>
<dbReference type="PROSITE" id="PS00557">
    <property type="entry name" value="FMN_HYDROXY_ACID_DH_1"/>
    <property type="match status" value="1"/>
</dbReference>
<feature type="binding site" evidence="5">
    <location>
        <position position="176"/>
    </location>
    <ligand>
        <name>glyoxylate</name>
        <dbReference type="ChEBI" id="CHEBI:36655"/>
    </ligand>
</feature>
<feature type="binding site" evidence="5">
    <location>
        <position position="202"/>
    </location>
    <ligand>
        <name>FMN</name>
        <dbReference type="ChEBI" id="CHEBI:58210"/>
    </ligand>
</feature>
<evidence type="ECO:0000256" key="4">
    <source>
        <dbReference type="PIRSR" id="PIRSR000138-1"/>
    </source>
</evidence>
<evidence type="ECO:0000256" key="3">
    <source>
        <dbReference type="ARBA" id="ARBA00024042"/>
    </source>
</evidence>
<dbReference type="eggNOG" id="COG1304">
    <property type="taxonomic scope" value="Bacteria"/>
</dbReference>
<dbReference type="Proteomes" id="UP000019151">
    <property type="component" value="Chromosome"/>
</dbReference>
<feature type="binding site" evidence="5">
    <location>
        <position position="345"/>
    </location>
    <ligand>
        <name>glyoxylate</name>
        <dbReference type="ChEBI" id="CHEBI:36655"/>
    </ligand>
</feature>
<keyword evidence="5" id="KW-0285">Flavoprotein</keyword>
<dbReference type="KEGG" id="gba:J421_2178"/>
<feature type="active site" description="Proton acceptor" evidence="4">
    <location>
        <position position="342"/>
    </location>
</feature>
<feature type="binding site" evidence="5">
    <location>
        <position position="211"/>
    </location>
    <ligand>
        <name>glyoxylate</name>
        <dbReference type="ChEBI" id="CHEBI:36655"/>
    </ligand>
</feature>
<feature type="binding site" evidence="5">
    <location>
        <position position="152"/>
    </location>
    <ligand>
        <name>FMN</name>
        <dbReference type="ChEBI" id="CHEBI:58210"/>
    </ligand>
</feature>
<dbReference type="OrthoDB" id="9770452at2"/>
<evidence type="ECO:0000256" key="5">
    <source>
        <dbReference type="PIRSR" id="PIRSR000138-2"/>
    </source>
</evidence>
<dbReference type="AlphaFoldDB" id="W0RHC3"/>
<dbReference type="Pfam" id="PF01070">
    <property type="entry name" value="FMN_dh"/>
    <property type="match status" value="1"/>
</dbReference>
<dbReference type="SUPFAM" id="SSF51395">
    <property type="entry name" value="FMN-linked oxidoreductases"/>
    <property type="match status" value="1"/>
</dbReference>
<feature type="binding site" evidence="5">
    <location>
        <begin position="396"/>
        <end position="397"/>
    </location>
    <ligand>
        <name>FMN</name>
        <dbReference type="ChEBI" id="CHEBI:58210"/>
    </ligand>
</feature>
<sequence length="446" mass="47442">MRVLRRGAAPIRRAAYQNDCRAVPDATPTPKRQTDIYLAGAAGAKPRVPVDPARLEADASRAMSAAAYAYVAGGAGSEETVRANRRAFERRRLVPRVLRDVSVRDTSVELFGRRLPSPLVVSPVGVLELAHPDADLAVARAAASLGIPMVFSSQASVPMEACAGAMHTSPRWFQLYWSRDDELVESFARRAEACGCDAIVVTLDTTLLGWRPRDLELGHLPFLRGQGIAQYTSDPVFMRKLAEPLPGAAPARVRPTAAAVRTLLAMARAVPGGALRNLRTGTARAAVRRFVATYSRPSLTWADLPFLRARTRLPIVLKGILHPDDARRALDAGVDGVWVSNHGGRQVDGSIAAVDALPAIVEAVGGRAPVLMDGGVRGGADVVRALALGARAVGVGRPYVYGLALAGEAGVREVLANLVAEFELTMALAGCRSVSEIDRGCLVELH</sequence>
<dbReference type="InterPro" id="IPR008259">
    <property type="entry name" value="FMN_hydac_DH_AS"/>
</dbReference>
<reference evidence="7 8" key="1">
    <citation type="journal article" date="2014" name="Genome Announc.">
        <title>Genome Sequence and Methylome of Soil Bacterium Gemmatirosa kalamazoonensis KBS708T, a Member of the Rarely Cultivated Gemmatimonadetes Phylum.</title>
        <authorList>
            <person name="Debruyn J.M."/>
            <person name="Radosevich M."/>
            <person name="Wommack K.E."/>
            <person name="Polson S.W."/>
            <person name="Hauser L.J."/>
            <person name="Fawaz M.N."/>
            <person name="Korlach J."/>
            <person name="Tsai Y.C."/>
        </authorList>
    </citation>
    <scope>NUCLEOTIDE SEQUENCE [LARGE SCALE GENOMIC DNA]</scope>
    <source>
        <strain evidence="7 8">KBS708</strain>
    </source>
</reference>
<dbReference type="InterPro" id="IPR013785">
    <property type="entry name" value="Aldolase_TIM"/>
</dbReference>
<keyword evidence="2" id="KW-0560">Oxidoreductase</keyword>
<dbReference type="GO" id="GO:0016491">
    <property type="term" value="F:oxidoreductase activity"/>
    <property type="evidence" value="ECO:0007669"/>
    <property type="project" value="UniProtKB-KW"/>
</dbReference>
<dbReference type="InParanoid" id="W0RHC3"/>
<dbReference type="HOGENOM" id="CLU_020639_0_0_0"/>
<feature type="binding site" evidence="5">
    <location>
        <position position="340"/>
    </location>
    <ligand>
        <name>FMN</name>
        <dbReference type="ChEBI" id="CHEBI:58210"/>
    </ligand>
</feature>
<organism evidence="7 8">
    <name type="scientific">Gemmatirosa kalamazoonensis</name>
    <dbReference type="NCBI Taxonomy" id="861299"/>
    <lineage>
        <taxon>Bacteria</taxon>
        <taxon>Pseudomonadati</taxon>
        <taxon>Gemmatimonadota</taxon>
        <taxon>Gemmatimonadia</taxon>
        <taxon>Gemmatimonadales</taxon>
        <taxon>Gemmatimonadaceae</taxon>
        <taxon>Gemmatirosa</taxon>
    </lineage>
</organism>
<feature type="domain" description="FMN hydroxy acid dehydrogenase" evidence="6">
    <location>
        <begin position="44"/>
        <end position="446"/>
    </location>
</feature>
<accession>W0RHC3</accession>
<dbReference type="InterPro" id="IPR037396">
    <property type="entry name" value="FMN_HAD"/>
</dbReference>
<protein>
    <submittedName>
        <fullName evidence="7">FMN-dependent alpha-hydroxy acid dehydrogenase</fullName>
    </submittedName>
</protein>
<evidence type="ECO:0000313" key="8">
    <source>
        <dbReference type="Proteomes" id="UP000019151"/>
    </source>
</evidence>
<gene>
    <name evidence="7" type="ORF">J421_2178</name>
</gene>
<feature type="binding site" evidence="5">
    <location>
        <begin position="123"/>
        <end position="125"/>
    </location>
    <ligand>
        <name>FMN</name>
        <dbReference type="ChEBI" id="CHEBI:58210"/>
    </ligand>
</feature>
<feature type="binding site" evidence="5">
    <location>
        <begin position="373"/>
        <end position="377"/>
    </location>
    <ligand>
        <name>FMN</name>
        <dbReference type="ChEBI" id="CHEBI:58210"/>
    </ligand>
</feature>
<keyword evidence="8" id="KW-1185">Reference proteome</keyword>
<feature type="binding site" evidence="5">
    <location>
        <position position="70"/>
    </location>
    <ligand>
        <name>glyoxylate</name>
        <dbReference type="ChEBI" id="CHEBI:36655"/>
    </ligand>
</feature>
<keyword evidence="5" id="KW-0288">FMN</keyword>
<evidence type="ECO:0000259" key="6">
    <source>
        <dbReference type="PROSITE" id="PS51349"/>
    </source>
</evidence>
<comment type="cofactor">
    <cofactor evidence="1">
        <name>FMN</name>
        <dbReference type="ChEBI" id="CHEBI:58210"/>
    </cofactor>
</comment>
<dbReference type="PROSITE" id="PS51349">
    <property type="entry name" value="FMN_HYDROXY_ACID_DH_2"/>
    <property type="match status" value="1"/>
</dbReference>